<feature type="transmembrane region" description="Helical" evidence="8">
    <location>
        <begin position="82"/>
        <end position="103"/>
    </location>
</feature>
<feature type="domain" description="Cation/H+ exchanger transmembrane" evidence="9">
    <location>
        <begin position="13"/>
        <end position="365"/>
    </location>
</feature>
<feature type="transmembrane region" description="Helical" evidence="8">
    <location>
        <begin position="27"/>
        <end position="46"/>
    </location>
</feature>
<evidence type="ECO:0000256" key="7">
    <source>
        <dbReference type="ARBA" id="ARBA00023136"/>
    </source>
</evidence>
<dbReference type="Gene3D" id="1.20.1530.20">
    <property type="match status" value="1"/>
</dbReference>
<organism evidence="10 13">
    <name type="scientific">Aliarcobacter cibarius</name>
    <dbReference type="NCBI Taxonomy" id="255507"/>
    <lineage>
        <taxon>Bacteria</taxon>
        <taxon>Pseudomonadati</taxon>
        <taxon>Campylobacterota</taxon>
        <taxon>Epsilonproteobacteria</taxon>
        <taxon>Campylobacterales</taxon>
        <taxon>Arcobacteraceae</taxon>
        <taxon>Aliarcobacter</taxon>
    </lineage>
</organism>
<dbReference type="Proteomes" id="UP000305417">
    <property type="component" value="Unassembled WGS sequence"/>
</dbReference>
<dbReference type="KEGG" id="acib:ACBT_0932"/>
<keyword evidence="3" id="KW-0050">Antiport</keyword>
<keyword evidence="12" id="KW-1185">Reference proteome</keyword>
<dbReference type="OrthoDB" id="9793589at2"/>
<keyword evidence="4 8" id="KW-0812">Transmembrane</keyword>
<dbReference type="GO" id="GO:0015297">
    <property type="term" value="F:antiporter activity"/>
    <property type="evidence" value="ECO:0007669"/>
    <property type="project" value="UniProtKB-KW"/>
</dbReference>
<sequence>MEKIVLIITICMIIMTAPILAKILKIPVVVVEIILGLICGYLGLIYADETLKLVAKFGFIYLMFLAGLEINFKLVKVIKATLAVNVILYFVLLYSIAGAVCWFFDLGLTYFVALPIFSLGMLMMLIKEYGKDEPWLNLALSIGVVGEVISILALTLFGGWTEFGLSSKFFTSILTIIAVVIVTILLLRFSYMIFWWFPEVKKYLIPDNEDDKHDQDIRFSISLLLILVSIMLILKIDVVLGAFTAGLFFKMFFNQKQELLHKIESFGFGFFAPIFFIYTGSTVKLDMITLDILQHAFFIMAAIISIRLVSSYLVFLNYLKPKQTTLFALSDSMPLTFMVAIAMLSYNYGLISQNEYFSFIIASMLDGLLLMILIRKLYKIFKLDIKPDSKIIKR</sequence>
<feature type="transmembrane region" description="Helical" evidence="8">
    <location>
        <begin position="217"/>
        <end position="247"/>
    </location>
</feature>
<dbReference type="GO" id="GO:1902600">
    <property type="term" value="P:proton transmembrane transport"/>
    <property type="evidence" value="ECO:0007669"/>
    <property type="project" value="InterPro"/>
</dbReference>
<feature type="transmembrane region" description="Helical" evidence="8">
    <location>
        <begin position="5"/>
        <end position="21"/>
    </location>
</feature>
<keyword evidence="6" id="KW-0406">Ion transport</keyword>
<accession>A0A5J6RHG8</accession>
<evidence type="ECO:0000256" key="6">
    <source>
        <dbReference type="ARBA" id="ARBA00023065"/>
    </source>
</evidence>
<dbReference type="EMBL" id="CP054051">
    <property type="protein sequence ID" value="QKJ26851.1"/>
    <property type="molecule type" value="Genomic_DNA"/>
</dbReference>
<dbReference type="InterPro" id="IPR038770">
    <property type="entry name" value="Na+/solute_symporter_sf"/>
</dbReference>
<keyword evidence="2" id="KW-0813">Transport</keyword>
<feature type="transmembrane region" description="Helical" evidence="8">
    <location>
        <begin position="53"/>
        <end position="70"/>
    </location>
</feature>
<feature type="transmembrane region" description="Helical" evidence="8">
    <location>
        <begin position="138"/>
        <end position="157"/>
    </location>
</feature>
<feature type="transmembrane region" description="Helical" evidence="8">
    <location>
        <begin position="108"/>
        <end position="126"/>
    </location>
</feature>
<comment type="subcellular location">
    <subcellularLocation>
        <location evidence="1">Membrane</location>
        <topology evidence="1">Multi-pass membrane protein</topology>
    </subcellularLocation>
</comment>
<evidence type="ECO:0000256" key="2">
    <source>
        <dbReference type="ARBA" id="ARBA00022448"/>
    </source>
</evidence>
<reference evidence="10 13" key="2">
    <citation type="submission" date="2020-05" db="EMBL/GenBank/DDBJ databases">
        <title>Complete genome sequencing of Campylobacter and Arcobacter type strains.</title>
        <authorList>
            <person name="Miller W.G."/>
            <person name="Yee E."/>
        </authorList>
    </citation>
    <scope>NUCLEOTIDE SEQUENCE [LARGE SCALE GENOMIC DNA]</scope>
    <source>
        <strain evidence="10 13">LMG 21996</strain>
    </source>
</reference>
<dbReference type="AlphaFoldDB" id="A0A5J6RHG8"/>
<name>A0A5J6RHG8_9BACT</name>
<keyword evidence="5 8" id="KW-1133">Transmembrane helix</keyword>
<dbReference type="InterPro" id="IPR006153">
    <property type="entry name" value="Cation/H_exchanger_TM"/>
</dbReference>
<dbReference type="GO" id="GO:0016020">
    <property type="term" value="C:membrane"/>
    <property type="evidence" value="ECO:0007669"/>
    <property type="project" value="UniProtKB-SubCell"/>
</dbReference>
<proteinExistence type="predicted"/>
<dbReference type="Proteomes" id="UP000509513">
    <property type="component" value="Chromosome"/>
</dbReference>
<protein>
    <submittedName>
        <fullName evidence="11">Cation:proton antiporter</fullName>
    </submittedName>
    <submittedName>
        <fullName evidence="10">Sodium:proton exchanger family protein</fullName>
    </submittedName>
</protein>
<feature type="transmembrane region" description="Helical" evidence="8">
    <location>
        <begin position="356"/>
        <end position="374"/>
    </location>
</feature>
<evidence type="ECO:0000313" key="13">
    <source>
        <dbReference type="Proteomes" id="UP000509513"/>
    </source>
</evidence>
<evidence type="ECO:0000259" key="9">
    <source>
        <dbReference type="Pfam" id="PF00999"/>
    </source>
</evidence>
<dbReference type="STRING" id="1442598.GCA_000522465_01140"/>
<keyword evidence="7 8" id="KW-0472">Membrane</keyword>
<evidence type="ECO:0000256" key="4">
    <source>
        <dbReference type="ARBA" id="ARBA00022692"/>
    </source>
</evidence>
<gene>
    <name evidence="10" type="ORF">ACBT_0932</name>
    <name evidence="11" type="ORF">FE247_05555</name>
</gene>
<feature type="transmembrane region" description="Helical" evidence="8">
    <location>
        <begin position="298"/>
        <end position="319"/>
    </location>
</feature>
<feature type="transmembrane region" description="Helical" evidence="8">
    <location>
        <begin position="169"/>
        <end position="197"/>
    </location>
</feature>
<dbReference type="PANTHER" id="PTHR43562">
    <property type="entry name" value="NAPA-TYPE SODIUM/HYDROGEN ANTIPORTER"/>
    <property type="match status" value="1"/>
</dbReference>
<evidence type="ECO:0000313" key="11">
    <source>
        <dbReference type="EMBL" id="TLS99552.1"/>
    </source>
</evidence>
<dbReference type="PANTHER" id="PTHR43562:SF1">
    <property type="entry name" value="NA(+)_H(+) ANTIPORTER YJBQ-RELATED"/>
    <property type="match status" value="1"/>
</dbReference>
<evidence type="ECO:0000256" key="1">
    <source>
        <dbReference type="ARBA" id="ARBA00004141"/>
    </source>
</evidence>
<evidence type="ECO:0000256" key="5">
    <source>
        <dbReference type="ARBA" id="ARBA00022989"/>
    </source>
</evidence>
<dbReference type="EMBL" id="VBUC01000010">
    <property type="protein sequence ID" value="TLS99552.1"/>
    <property type="molecule type" value="Genomic_DNA"/>
</dbReference>
<dbReference type="RefSeq" id="WP_024775260.1">
    <property type="nucleotide sequence ID" value="NZ_CP043857.1"/>
</dbReference>
<feature type="transmembrane region" description="Helical" evidence="8">
    <location>
        <begin position="259"/>
        <end position="278"/>
    </location>
</feature>
<evidence type="ECO:0000256" key="3">
    <source>
        <dbReference type="ARBA" id="ARBA00022449"/>
    </source>
</evidence>
<evidence type="ECO:0000313" key="12">
    <source>
        <dbReference type="Proteomes" id="UP000305417"/>
    </source>
</evidence>
<dbReference type="Pfam" id="PF00999">
    <property type="entry name" value="Na_H_Exchanger"/>
    <property type="match status" value="1"/>
</dbReference>
<evidence type="ECO:0000313" key="10">
    <source>
        <dbReference type="EMBL" id="QKJ26851.1"/>
    </source>
</evidence>
<evidence type="ECO:0000256" key="8">
    <source>
        <dbReference type="SAM" id="Phobius"/>
    </source>
</evidence>
<reference evidence="11 12" key="1">
    <citation type="submission" date="2019-05" db="EMBL/GenBank/DDBJ databases">
        <title>Arcobacter cibarius and Arcobacter thereius providing challenges in identification an antibiotic susceptibility and Quinolone resistance.</title>
        <authorList>
            <person name="Busch A."/>
            <person name="Hanel I."/>
            <person name="Hotzel H."/>
            <person name="Tomaso H."/>
        </authorList>
    </citation>
    <scope>NUCLEOTIDE SEQUENCE [LARGE SCALE GENOMIC DNA]</scope>
    <source>
        <strain evidence="11 12">16CS0831-2</strain>
    </source>
</reference>